<comment type="similarity">
    <text evidence="1">Belongs to the VPS25 family.</text>
</comment>
<keyword evidence="2" id="KW-0813">Transport</keyword>
<dbReference type="GO" id="GO:0043328">
    <property type="term" value="P:protein transport to vacuole involved in ubiquitin-dependent protein catabolic process via the multivesicular body sorting pathway"/>
    <property type="evidence" value="ECO:0007669"/>
    <property type="project" value="TreeGrafter"/>
</dbReference>
<dbReference type="GO" id="GO:0000814">
    <property type="term" value="C:ESCRT II complex"/>
    <property type="evidence" value="ECO:0007669"/>
    <property type="project" value="InterPro"/>
</dbReference>
<dbReference type="PANTHER" id="PTHR13149">
    <property type="entry name" value="VACUOLAR PROTEIN SORTING-ASSOCIATED PROTEIN VPS25"/>
    <property type="match status" value="1"/>
</dbReference>
<dbReference type="InterPro" id="IPR036390">
    <property type="entry name" value="WH_DNA-bd_sf"/>
</dbReference>
<keyword evidence="3" id="KW-0653">Protein transport</keyword>
<dbReference type="PANTHER" id="PTHR13149:SF0">
    <property type="entry name" value="VACUOLAR PROTEIN-SORTING-ASSOCIATED PROTEIN 25"/>
    <property type="match status" value="1"/>
</dbReference>
<dbReference type="Gene3D" id="1.10.10.10">
    <property type="entry name" value="Winged helix-like DNA-binding domain superfamily/Winged helix DNA-binding domain"/>
    <property type="match status" value="1"/>
</dbReference>
<dbReference type="SUPFAM" id="SSF46785">
    <property type="entry name" value="Winged helix' DNA-binding domain"/>
    <property type="match status" value="1"/>
</dbReference>
<proteinExistence type="inferred from homology"/>
<accession>A0A139AW20</accession>
<name>A0A139AW20_GONPJ</name>
<dbReference type="STRING" id="1344416.A0A139AW20"/>
<gene>
    <name evidence="4" type="ORF">M427DRAFT_348874</name>
</gene>
<evidence type="ECO:0000313" key="5">
    <source>
        <dbReference type="Proteomes" id="UP000070544"/>
    </source>
</evidence>
<dbReference type="GO" id="GO:0042803">
    <property type="term" value="F:protein homodimerization activity"/>
    <property type="evidence" value="ECO:0007669"/>
    <property type="project" value="TreeGrafter"/>
</dbReference>
<dbReference type="OMA" id="DWANCIL"/>
<dbReference type="AlphaFoldDB" id="A0A139AW20"/>
<reference evidence="4 5" key="1">
    <citation type="journal article" date="2015" name="Genome Biol. Evol.">
        <title>Phylogenomic analyses indicate that early fungi evolved digesting cell walls of algal ancestors of land plants.</title>
        <authorList>
            <person name="Chang Y."/>
            <person name="Wang S."/>
            <person name="Sekimoto S."/>
            <person name="Aerts A.L."/>
            <person name="Choi C."/>
            <person name="Clum A."/>
            <person name="LaButti K.M."/>
            <person name="Lindquist E.A."/>
            <person name="Yee Ngan C."/>
            <person name="Ohm R.A."/>
            <person name="Salamov A.A."/>
            <person name="Grigoriev I.V."/>
            <person name="Spatafora J.W."/>
            <person name="Berbee M.L."/>
        </authorList>
    </citation>
    <scope>NUCLEOTIDE SEQUENCE [LARGE SCALE GENOMIC DNA]</scope>
    <source>
        <strain evidence="4 5">JEL478</strain>
    </source>
</reference>
<dbReference type="Pfam" id="PF05871">
    <property type="entry name" value="ESCRT-II"/>
    <property type="match status" value="1"/>
</dbReference>
<dbReference type="GO" id="GO:0005198">
    <property type="term" value="F:structural molecule activity"/>
    <property type="evidence" value="ECO:0007669"/>
    <property type="project" value="TreeGrafter"/>
</dbReference>
<organism evidence="4 5">
    <name type="scientific">Gonapodya prolifera (strain JEL478)</name>
    <name type="common">Monoblepharis prolifera</name>
    <dbReference type="NCBI Taxonomy" id="1344416"/>
    <lineage>
        <taxon>Eukaryota</taxon>
        <taxon>Fungi</taxon>
        <taxon>Fungi incertae sedis</taxon>
        <taxon>Chytridiomycota</taxon>
        <taxon>Chytridiomycota incertae sedis</taxon>
        <taxon>Monoblepharidomycetes</taxon>
        <taxon>Monoblepharidales</taxon>
        <taxon>Gonapodyaceae</taxon>
        <taxon>Gonapodya</taxon>
    </lineage>
</organism>
<dbReference type="Proteomes" id="UP000070544">
    <property type="component" value="Unassembled WGS sequence"/>
</dbReference>
<evidence type="ECO:0000256" key="2">
    <source>
        <dbReference type="ARBA" id="ARBA00022448"/>
    </source>
</evidence>
<dbReference type="OrthoDB" id="245150at2759"/>
<evidence type="ECO:0000256" key="1">
    <source>
        <dbReference type="ARBA" id="ARBA00009674"/>
    </source>
</evidence>
<sequence length="183" mass="21066">MPPFTFPPMHDFPPFFTLQPNPESRARQIQLWSELITRYCEDKQNLYIEPQEWLVRGELFSNEKIKRSVSPQLLNAIFDELARQGRLEWVDSTPSSSSPAGAANRARAVIWYRTPDEWAVKMHEWCRATSKVGQVCTLGDFKESEAFQPLDSFAALRCYEAAKRLGRADYFVRGGEAAVKFMP</sequence>
<dbReference type="EMBL" id="KQ965734">
    <property type="protein sequence ID" value="KXS20920.1"/>
    <property type="molecule type" value="Genomic_DNA"/>
</dbReference>
<evidence type="ECO:0000313" key="4">
    <source>
        <dbReference type="EMBL" id="KXS20920.1"/>
    </source>
</evidence>
<dbReference type="InterPro" id="IPR014041">
    <property type="entry name" value="ESCRT-II_cplx_Vps25-sub_N"/>
</dbReference>
<dbReference type="Gene3D" id="1.10.10.570">
    <property type="entry name" value="Winged helix' DNA-binding domain. Chain C. Domain 1"/>
    <property type="match status" value="1"/>
</dbReference>
<dbReference type="InterPro" id="IPR008570">
    <property type="entry name" value="ESCRT-II_cplx_Vps25-sub"/>
</dbReference>
<evidence type="ECO:0000256" key="3">
    <source>
        <dbReference type="ARBA" id="ARBA00022927"/>
    </source>
</evidence>
<protein>
    <submittedName>
        <fullName evidence="4">ESCRT-II complex, vps25 subunit</fullName>
    </submittedName>
</protein>
<dbReference type="InterPro" id="IPR036388">
    <property type="entry name" value="WH-like_DNA-bd_sf"/>
</dbReference>
<keyword evidence="5" id="KW-1185">Reference proteome</keyword>